<reference evidence="1" key="1">
    <citation type="submission" date="2022-08" db="EMBL/GenBank/DDBJ databases">
        <title>Genomic Encyclopedia of Type Strains, Phase V (KMG-V): Genome sequencing to study the core and pangenomes of soil and plant-associated prokaryotes.</title>
        <authorList>
            <person name="Whitman W."/>
        </authorList>
    </citation>
    <scope>NUCLEOTIDE SEQUENCE</scope>
    <source>
        <strain evidence="1">SP3002</strain>
    </source>
</reference>
<accession>A0AAW5PDU2</accession>
<dbReference type="AlphaFoldDB" id="A0AAW5PDU2"/>
<evidence type="ECO:0000313" key="1">
    <source>
        <dbReference type="EMBL" id="MCS4159417.1"/>
    </source>
</evidence>
<comment type="caution">
    <text evidence="1">The sequence shown here is derived from an EMBL/GenBank/DDBJ whole genome shotgun (WGS) entry which is preliminary data.</text>
</comment>
<sequence length="193" mass="21801">MTPDLPDIRSLDFREVFSSKILYDGTQGEEHLREISRFISSQTDGAVAAFDLRDLEYIGYSYAKPTIRTPLRRQNVGEYGDRRIILLAEERDEFLEGIEAALKEEDMAVLVADSAEDPLDSIEPLGHIKDHLLETFHDVKEAGPATTAQVSSRLDQSLQNANNRLRSLDDLGLIRREKVDSTSGGKEWQVRIL</sequence>
<organism evidence="1 2">
    <name type="scientific">Salinibacter ruber</name>
    <dbReference type="NCBI Taxonomy" id="146919"/>
    <lineage>
        <taxon>Bacteria</taxon>
        <taxon>Pseudomonadati</taxon>
        <taxon>Rhodothermota</taxon>
        <taxon>Rhodothermia</taxon>
        <taxon>Rhodothermales</taxon>
        <taxon>Salinibacteraceae</taxon>
        <taxon>Salinibacter</taxon>
    </lineage>
</organism>
<dbReference type="RefSeq" id="WP_259060338.1">
    <property type="nucleotide sequence ID" value="NZ_JANTZM010000028.1"/>
</dbReference>
<evidence type="ECO:0000313" key="2">
    <source>
        <dbReference type="Proteomes" id="UP001155110"/>
    </source>
</evidence>
<dbReference type="EMBL" id="JANTZM010000028">
    <property type="protein sequence ID" value="MCS4159417.1"/>
    <property type="molecule type" value="Genomic_DNA"/>
</dbReference>
<proteinExistence type="predicted"/>
<dbReference type="Proteomes" id="UP001155110">
    <property type="component" value="Unassembled WGS sequence"/>
</dbReference>
<name>A0AAW5PDU2_9BACT</name>
<gene>
    <name evidence="1" type="ORF">GGP99_003409</name>
</gene>
<protein>
    <submittedName>
        <fullName evidence="1">Transcriptional regulator</fullName>
    </submittedName>
</protein>